<dbReference type="InterPro" id="IPR003691">
    <property type="entry name" value="FluC"/>
</dbReference>
<comment type="subcellular location">
    <subcellularLocation>
        <location evidence="1">Cell membrane</location>
        <topology evidence="1">Multi-pass membrane protein</topology>
    </subcellularLocation>
</comment>
<feature type="transmembrane region" description="Helical" evidence="8">
    <location>
        <begin position="66"/>
        <end position="84"/>
    </location>
</feature>
<dbReference type="Gramene" id="KMS94513">
    <property type="protein sequence ID" value="KMS94513"/>
    <property type="gene ID" value="BVRB_020660"/>
</dbReference>
<evidence type="ECO:0000313" key="10">
    <source>
        <dbReference type="Proteomes" id="UP000035740"/>
    </source>
</evidence>
<evidence type="ECO:0000256" key="3">
    <source>
        <dbReference type="ARBA" id="ARBA00022692"/>
    </source>
</evidence>
<keyword evidence="3 8" id="KW-0812">Transmembrane</keyword>
<sequence>MSTDTILFNILPVALASCVGVFLRIILAAVANIYAIPGPSFLLANIVGCFIIGQTLALSSTFPANVSIWITTGVCGALTSFSAWQQYSA</sequence>
<keyword evidence="4 8" id="KW-1133">Transmembrane helix</keyword>
<dbReference type="GO" id="GO:0005886">
    <property type="term" value="C:plasma membrane"/>
    <property type="evidence" value="ECO:0007669"/>
    <property type="project" value="UniProtKB-SubCell"/>
</dbReference>
<evidence type="ECO:0000256" key="1">
    <source>
        <dbReference type="ARBA" id="ARBA00004651"/>
    </source>
</evidence>
<dbReference type="EMBL" id="KQ092878">
    <property type="protein sequence ID" value="KMS94513.1"/>
    <property type="molecule type" value="Genomic_DNA"/>
</dbReference>
<evidence type="ECO:0000256" key="5">
    <source>
        <dbReference type="ARBA" id="ARBA00023136"/>
    </source>
</evidence>
<keyword evidence="5 8" id="KW-0472">Membrane</keyword>
<organism evidence="9 10">
    <name type="scientific">Beta vulgaris subsp. vulgaris</name>
    <name type="common">Beet</name>
    <dbReference type="NCBI Taxonomy" id="3555"/>
    <lineage>
        <taxon>Eukaryota</taxon>
        <taxon>Viridiplantae</taxon>
        <taxon>Streptophyta</taxon>
        <taxon>Embryophyta</taxon>
        <taxon>Tracheophyta</taxon>
        <taxon>Spermatophyta</taxon>
        <taxon>Magnoliopsida</taxon>
        <taxon>eudicotyledons</taxon>
        <taxon>Gunneridae</taxon>
        <taxon>Pentapetalae</taxon>
        <taxon>Caryophyllales</taxon>
        <taxon>Chenopodiaceae</taxon>
        <taxon>Betoideae</taxon>
        <taxon>Beta</taxon>
    </lineage>
</organism>
<reference evidence="9 10" key="1">
    <citation type="journal article" date="2014" name="Nature">
        <title>The genome of the recently domesticated crop plant sugar beet (Beta vulgaris).</title>
        <authorList>
            <person name="Dohm J.C."/>
            <person name="Minoche A.E."/>
            <person name="Holtgrawe D."/>
            <person name="Capella-Gutierrez S."/>
            <person name="Zakrzewski F."/>
            <person name="Tafer H."/>
            <person name="Rupp O."/>
            <person name="Sorensen T.R."/>
            <person name="Stracke R."/>
            <person name="Reinhardt R."/>
            <person name="Goesmann A."/>
            <person name="Kraft T."/>
            <person name="Schulz B."/>
            <person name="Stadler P.F."/>
            <person name="Schmidt T."/>
            <person name="Gabaldon T."/>
            <person name="Lehrach H."/>
            <person name="Weisshaar B."/>
            <person name="Himmelbauer H."/>
        </authorList>
    </citation>
    <scope>NUCLEOTIDE SEQUENCE [LARGE SCALE GENOMIC DNA]</scope>
    <source>
        <tissue evidence="9">Taproot</tissue>
    </source>
</reference>
<comment type="similarity">
    <text evidence="6">Belongs to the fluoride channel Fluc/FEX (TC 1.A.43) family.</text>
</comment>
<feature type="non-terminal residue" evidence="9">
    <location>
        <position position="89"/>
    </location>
</feature>
<evidence type="ECO:0000256" key="4">
    <source>
        <dbReference type="ARBA" id="ARBA00022989"/>
    </source>
</evidence>
<dbReference type="OrthoDB" id="409792at2759"/>
<dbReference type="AlphaFoldDB" id="A0A0J8B3U8"/>
<evidence type="ECO:0000256" key="8">
    <source>
        <dbReference type="SAM" id="Phobius"/>
    </source>
</evidence>
<evidence type="ECO:0008006" key="11">
    <source>
        <dbReference type="Google" id="ProtNLM"/>
    </source>
</evidence>
<evidence type="ECO:0000256" key="2">
    <source>
        <dbReference type="ARBA" id="ARBA00022475"/>
    </source>
</evidence>
<feature type="transmembrane region" description="Helical" evidence="8">
    <location>
        <begin position="6"/>
        <end position="34"/>
    </location>
</feature>
<accession>A0A0J8B3U8</accession>
<proteinExistence type="inferred from homology"/>
<keyword evidence="2" id="KW-1003">Cell membrane</keyword>
<keyword evidence="10" id="KW-1185">Reference proteome</keyword>
<comment type="catalytic activity">
    <reaction evidence="7">
        <text>fluoride(in) = fluoride(out)</text>
        <dbReference type="Rhea" id="RHEA:76159"/>
        <dbReference type="ChEBI" id="CHEBI:17051"/>
    </reaction>
    <physiologicalReaction direction="left-to-right" evidence="7">
        <dbReference type="Rhea" id="RHEA:76160"/>
    </physiologicalReaction>
</comment>
<evidence type="ECO:0000256" key="6">
    <source>
        <dbReference type="ARBA" id="ARBA00035120"/>
    </source>
</evidence>
<feature type="transmembrane region" description="Helical" evidence="8">
    <location>
        <begin position="41"/>
        <end position="60"/>
    </location>
</feature>
<protein>
    <recommendedName>
        <fullName evidence="11">Fluoride ion transporter CrcB</fullName>
    </recommendedName>
</protein>
<dbReference type="Pfam" id="PF02537">
    <property type="entry name" value="CRCB"/>
    <property type="match status" value="1"/>
</dbReference>
<gene>
    <name evidence="9" type="ORF">BVRB_020660</name>
</gene>
<evidence type="ECO:0000313" key="9">
    <source>
        <dbReference type="EMBL" id="KMS94513.1"/>
    </source>
</evidence>
<name>A0A0J8B3U8_BETVV</name>
<evidence type="ECO:0000256" key="7">
    <source>
        <dbReference type="ARBA" id="ARBA00035585"/>
    </source>
</evidence>
<dbReference type="Proteomes" id="UP000035740">
    <property type="component" value="Unassembled WGS sequence"/>
</dbReference>